<proteinExistence type="predicted"/>
<sequence length="497" mass="55961">MWSFLGGRSSSGDRAIEQDPSGDALAPQPIEEPQRPQRSSGPLDSLGQRNELLRVRFSQMIDRLEDLKSLSDDFNMIIEPIEAIAVELPQAKARVMETQAMLSREVETSQILRREVDELTSRLSSVSGELASVDSRSRKLEAQISEYESALDEHRILLREKNLLVDNVERQLAAEVEQHASTAAELALQRADSEAIEQSLQRAEAAVQRESEQHAIHERESRRLQQLAGEQMARIADLETRHNELADQRQINLQTIATLEARLVETELARQKSANEQDGAIVQLTADRSSLLLKLDAVTARLTSTEQILSGVRSQFREKDEALRTAERSLKEALLERITADRRVEAVRSELAHHVDQLGEAHRLRNEFEERCEMLAKAMAAKDATLETSLAKAASLGDRLESLTKRYENDRMAQDAAGRRLIEELESEKAERTLAQGALEIARENRVALQRQNETLKRAIRALQTQGDPADLRQLSSQSFEQHTNVSFLAQPDNRAE</sequence>
<reference evidence="4" key="1">
    <citation type="journal article" date="2014" name="Int. J. Syst. Evol. Microbiol.">
        <title>Complete genome sequence of Corynebacterium casei LMG S-19264T (=DSM 44701T), isolated from a smear-ripened cheese.</title>
        <authorList>
            <consortium name="US DOE Joint Genome Institute (JGI-PGF)"/>
            <person name="Walter F."/>
            <person name="Albersmeier A."/>
            <person name="Kalinowski J."/>
            <person name="Ruckert C."/>
        </authorList>
    </citation>
    <scope>NUCLEOTIDE SEQUENCE</scope>
    <source>
        <strain evidence="4">CGMCC 1.15493</strain>
    </source>
</reference>
<evidence type="ECO:0000259" key="3">
    <source>
        <dbReference type="Pfam" id="PF19220"/>
    </source>
</evidence>
<accession>A0A916Y079</accession>
<name>A0A916Y079_9HYPH</name>
<feature type="domain" description="Crescentin coiled-coil" evidence="3">
    <location>
        <begin position="88"/>
        <end position="446"/>
    </location>
</feature>
<dbReference type="Pfam" id="PF19220">
    <property type="entry name" value="Rod_CreS"/>
    <property type="match status" value="1"/>
</dbReference>
<feature type="coiled-coil region" evidence="1">
    <location>
        <begin position="130"/>
        <end position="220"/>
    </location>
</feature>
<feature type="region of interest" description="Disordered" evidence="2">
    <location>
        <begin position="1"/>
        <end position="45"/>
    </location>
</feature>
<feature type="coiled-coil region" evidence="1">
    <location>
        <begin position="439"/>
        <end position="466"/>
    </location>
</feature>
<dbReference type="AlphaFoldDB" id="A0A916Y079"/>
<evidence type="ECO:0000256" key="1">
    <source>
        <dbReference type="SAM" id="Coils"/>
    </source>
</evidence>
<keyword evidence="1" id="KW-0175">Coiled coil</keyword>
<evidence type="ECO:0000313" key="5">
    <source>
        <dbReference type="Proteomes" id="UP000613160"/>
    </source>
</evidence>
<evidence type="ECO:0000256" key="2">
    <source>
        <dbReference type="SAM" id="MobiDB-lite"/>
    </source>
</evidence>
<gene>
    <name evidence="4" type="ORF">GCM10011335_29370</name>
</gene>
<protein>
    <recommendedName>
        <fullName evidence="3">Crescentin coiled-coil domain-containing protein</fullName>
    </recommendedName>
</protein>
<comment type="caution">
    <text evidence="4">The sequence shown here is derived from an EMBL/GenBank/DDBJ whole genome shotgun (WGS) entry which is preliminary data.</text>
</comment>
<feature type="region of interest" description="Disordered" evidence="2">
    <location>
        <begin position="476"/>
        <end position="497"/>
    </location>
</feature>
<reference evidence="4" key="2">
    <citation type="submission" date="2020-09" db="EMBL/GenBank/DDBJ databases">
        <authorList>
            <person name="Sun Q."/>
            <person name="Zhou Y."/>
        </authorList>
    </citation>
    <scope>NUCLEOTIDE SEQUENCE</scope>
    <source>
        <strain evidence="4">CGMCC 1.15493</strain>
    </source>
</reference>
<dbReference type="Proteomes" id="UP000613160">
    <property type="component" value="Unassembled WGS sequence"/>
</dbReference>
<dbReference type="InterPro" id="IPR043652">
    <property type="entry name" value="CreS_CC"/>
</dbReference>
<evidence type="ECO:0000313" key="4">
    <source>
        <dbReference type="EMBL" id="GGD24570.1"/>
    </source>
</evidence>
<organism evidence="4 5">
    <name type="scientific">Aureimonas glaciei</name>
    <dbReference type="NCBI Taxonomy" id="1776957"/>
    <lineage>
        <taxon>Bacteria</taxon>
        <taxon>Pseudomonadati</taxon>
        <taxon>Pseudomonadota</taxon>
        <taxon>Alphaproteobacteria</taxon>
        <taxon>Hyphomicrobiales</taxon>
        <taxon>Aurantimonadaceae</taxon>
        <taxon>Aureimonas</taxon>
    </lineage>
</organism>
<feature type="compositionally biased region" description="Polar residues" evidence="2">
    <location>
        <begin position="476"/>
        <end position="488"/>
    </location>
</feature>
<keyword evidence="5" id="KW-1185">Reference proteome</keyword>
<dbReference type="EMBL" id="BMJJ01000007">
    <property type="protein sequence ID" value="GGD24570.1"/>
    <property type="molecule type" value="Genomic_DNA"/>
</dbReference>